<dbReference type="InterPro" id="IPR036224">
    <property type="entry name" value="GINS_bundle-like_dom_sf"/>
</dbReference>
<evidence type="ECO:0000313" key="10">
    <source>
        <dbReference type="Proteomes" id="UP000243723"/>
    </source>
</evidence>
<dbReference type="CDD" id="cd11711">
    <property type="entry name" value="GINS_A_Sld5"/>
    <property type="match status" value="1"/>
</dbReference>
<gene>
    <name evidence="9" type="ORF">B9Z65_6486</name>
</gene>
<keyword evidence="10" id="KW-1185">Reference proteome</keyword>
<evidence type="ECO:0000256" key="6">
    <source>
        <dbReference type="PIRNR" id="PIRNR007764"/>
    </source>
</evidence>
<dbReference type="Gene3D" id="1.20.58.1030">
    <property type="match status" value="1"/>
</dbReference>
<dbReference type="PIRSF" id="PIRSF007764">
    <property type="entry name" value="Sld5"/>
    <property type="match status" value="1"/>
</dbReference>
<keyword evidence="4 6" id="KW-0235">DNA replication</keyword>
<proteinExistence type="inferred from homology"/>
<comment type="caution">
    <text evidence="9">The sequence shown here is derived from an EMBL/GenBank/DDBJ whole genome shotgun (WGS) entry which is preliminary data.</text>
</comment>
<dbReference type="PANTHER" id="PTHR21206:SF0">
    <property type="entry name" value="DNA REPLICATION COMPLEX GINS PROTEIN SLD5"/>
    <property type="match status" value="1"/>
</dbReference>
<dbReference type="InterPro" id="IPR021151">
    <property type="entry name" value="GINS_A"/>
</dbReference>
<evidence type="ECO:0000259" key="8">
    <source>
        <dbReference type="Pfam" id="PF16922"/>
    </source>
</evidence>
<organism evidence="9 10">
    <name type="scientific">Elsinoe australis</name>
    <dbReference type="NCBI Taxonomy" id="40998"/>
    <lineage>
        <taxon>Eukaryota</taxon>
        <taxon>Fungi</taxon>
        <taxon>Dikarya</taxon>
        <taxon>Ascomycota</taxon>
        <taxon>Pezizomycotina</taxon>
        <taxon>Dothideomycetes</taxon>
        <taxon>Dothideomycetidae</taxon>
        <taxon>Myriangiales</taxon>
        <taxon>Elsinoaceae</taxon>
        <taxon>Elsinoe</taxon>
    </lineage>
</organism>
<comment type="function">
    <text evidence="6">The GINS complex plays an essential role in the initiation of DNA replication.</text>
</comment>
<dbReference type="GO" id="GO:0000811">
    <property type="term" value="C:GINS complex"/>
    <property type="evidence" value="ECO:0007669"/>
    <property type="project" value="UniProtKB-UniRule"/>
</dbReference>
<feature type="domain" description="GINS subunit" evidence="7">
    <location>
        <begin position="70"/>
        <end position="160"/>
    </location>
</feature>
<evidence type="ECO:0000256" key="2">
    <source>
        <dbReference type="ARBA" id="ARBA00008187"/>
    </source>
</evidence>
<dbReference type="PANTHER" id="PTHR21206">
    <property type="entry name" value="SLD5 PROTEIN"/>
    <property type="match status" value="1"/>
</dbReference>
<dbReference type="Gene3D" id="3.40.5.60">
    <property type="match status" value="1"/>
</dbReference>
<dbReference type="InterPro" id="IPR008591">
    <property type="entry name" value="GINS_Sld5"/>
</dbReference>
<keyword evidence="5 6" id="KW-0539">Nucleus</keyword>
<dbReference type="Proteomes" id="UP000243723">
    <property type="component" value="Unassembled WGS sequence"/>
</dbReference>
<dbReference type="GO" id="GO:0000727">
    <property type="term" value="P:double-strand break repair via break-induced replication"/>
    <property type="evidence" value="ECO:0007669"/>
    <property type="project" value="TreeGrafter"/>
</dbReference>
<dbReference type="STRING" id="40998.A0A2P8A8S9"/>
<evidence type="ECO:0000256" key="1">
    <source>
        <dbReference type="ARBA" id="ARBA00004123"/>
    </source>
</evidence>
<dbReference type="AlphaFoldDB" id="A0A2P8A8S9"/>
<sequence>MSRMDIDDILASVLGPTAAPSQLDLQLLTRAWVAERTSPELLPYPSALITRVSDRIGAQIARIEDLTSAMDPSSNFALVVIQTELERFKFLVRSFLRARITKMDAFPLHYLALARGQVGEETEGEEQGTNGERGRNPLLSRTELQYLRHHTALLEGHYKASFLGSFPGQLQKMDDTGGGISMVDAPDLDQAVFVRVLRDAGTVEVQGEQGTGDVELRRGDVWVLRWRVVREGVRRGDLEMI</sequence>
<comment type="similarity">
    <text evidence="2 6">Belongs to the GINS4/SLD5 family.</text>
</comment>
<dbReference type="InterPro" id="IPR038749">
    <property type="entry name" value="Sld5_GINS_A"/>
</dbReference>
<evidence type="ECO:0000313" key="9">
    <source>
        <dbReference type="EMBL" id="PSK56862.1"/>
    </source>
</evidence>
<evidence type="ECO:0000256" key="3">
    <source>
        <dbReference type="ARBA" id="ARBA00014804"/>
    </source>
</evidence>
<evidence type="ECO:0000256" key="4">
    <source>
        <dbReference type="ARBA" id="ARBA00022705"/>
    </source>
</evidence>
<evidence type="ECO:0000259" key="7">
    <source>
        <dbReference type="Pfam" id="PF05916"/>
    </source>
</evidence>
<name>A0A2P8A8S9_9PEZI</name>
<dbReference type="CDD" id="cd21692">
    <property type="entry name" value="GINS_B_Sld5"/>
    <property type="match status" value="1"/>
</dbReference>
<feature type="domain" description="DNA replication complex GINS protein SLD5 C-terminal" evidence="8">
    <location>
        <begin position="186"/>
        <end position="241"/>
    </location>
</feature>
<dbReference type="SUPFAM" id="SSF160059">
    <property type="entry name" value="PriA/YqbF domain"/>
    <property type="match status" value="1"/>
</dbReference>
<comment type="subcellular location">
    <subcellularLocation>
        <location evidence="1 6">Nucleus</location>
    </subcellularLocation>
</comment>
<reference evidence="9 10" key="1">
    <citation type="submission" date="2017-05" db="EMBL/GenBank/DDBJ databases">
        <title>Draft genome sequence of Elsinoe australis.</title>
        <authorList>
            <person name="Cheng Q."/>
        </authorList>
    </citation>
    <scope>NUCLEOTIDE SEQUENCE [LARGE SCALE GENOMIC DNA]</scope>
    <source>
        <strain evidence="9 10">NL1</strain>
    </source>
</reference>
<dbReference type="SUPFAM" id="SSF158573">
    <property type="entry name" value="GINS helical bundle-like"/>
    <property type="match status" value="1"/>
</dbReference>
<dbReference type="OrthoDB" id="338231at2759"/>
<dbReference type="InterPro" id="IPR031633">
    <property type="entry name" value="SLD5_C"/>
</dbReference>
<dbReference type="EMBL" id="NHZQ01000060">
    <property type="protein sequence ID" value="PSK56862.1"/>
    <property type="molecule type" value="Genomic_DNA"/>
</dbReference>
<dbReference type="Pfam" id="PF16922">
    <property type="entry name" value="SLD5_C"/>
    <property type="match status" value="1"/>
</dbReference>
<accession>A0A2P8A8S9</accession>
<evidence type="ECO:0000256" key="5">
    <source>
        <dbReference type="ARBA" id="ARBA00023242"/>
    </source>
</evidence>
<dbReference type="GO" id="GO:0006261">
    <property type="term" value="P:DNA-templated DNA replication"/>
    <property type="evidence" value="ECO:0007669"/>
    <property type="project" value="InterPro"/>
</dbReference>
<dbReference type="Pfam" id="PF05916">
    <property type="entry name" value="Sld5"/>
    <property type="match status" value="1"/>
</dbReference>
<protein>
    <recommendedName>
        <fullName evidence="3 6">DNA replication complex GINS protein SLD5</fullName>
    </recommendedName>
</protein>